<feature type="transmembrane region" description="Helical" evidence="19">
    <location>
        <begin position="21"/>
        <end position="45"/>
    </location>
</feature>
<dbReference type="CDD" id="cd07989">
    <property type="entry name" value="LPLAT_AGPAT-like"/>
    <property type="match status" value="1"/>
</dbReference>
<dbReference type="EMBL" id="CAACVI010000012">
    <property type="protein sequence ID" value="VEN73760.1"/>
    <property type="molecule type" value="Genomic_DNA"/>
</dbReference>
<keyword evidence="15 18" id="KW-1208">Phospholipid metabolism</keyword>
<evidence type="ECO:0000256" key="6">
    <source>
        <dbReference type="ARBA" id="ARBA00013211"/>
    </source>
</evidence>
<feature type="domain" description="Phospholipid/glycerol acyltransferase" evidence="20">
    <location>
        <begin position="84"/>
        <end position="198"/>
    </location>
</feature>
<keyword evidence="12 18" id="KW-0443">Lipid metabolism</keyword>
<evidence type="ECO:0000256" key="9">
    <source>
        <dbReference type="ARBA" id="ARBA00022516"/>
    </source>
</evidence>
<dbReference type="InterPro" id="IPR002123">
    <property type="entry name" value="Plipid/glycerol_acylTrfase"/>
</dbReference>
<gene>
    <name evidence="21" type="ORF">EPICR_20229</name>
</gene>
<evidence type="ECO:0000256" key="3">
    <source>
        <dbReference type="ARBA" id="ARBA00004728"/>
    </source>
</evidence>
<evidence type="ECO:0000256" key="16">
    <source>
        <dbReference type="ARBA" id="ARBA00023315"/>
    </source>
</evidence>
<dbReference type="Pfam" id="PF01553">
    <property type="entry name" value="Acyltransferase"/>
    <property type="match status" value="1"/>
</dbReference>
<evidence type="ECO:0000256" key="4">
    <source>
        <dbReference type="ARBA" id="ARBA00005189"/>
    </source>
</evidence>
<dbReference type="GO" id="GO:0003841">
    <property type="term" value="F:1-acylglycerol-3-phosphate O-acyltransferase activity"/>
    <property type="evidence" value="ECO:0007669"/>
    <property type="project" value="UniProtKB-UniRule"/>
</dbReference>
<dbReference type="InterPro" id="IPR004552">
    <property type="entry name" value="AGP_acyltrans"/>
</dbReference>
<evidence type="ECO:0000256" key="11">
    <source>
        <dbReference type="ARBA" id="ARBA00022679"/>
    </source>
</evidence>
<evidence type="ECO:0000256" key="8">
    <source>
        <dbReference type="ARBA" id="ARBA00022475"/>
    </source>
</evidence>
<dbReference type="AlphaFoldDB" id="A0A484HEU7"/>
<keyword evidence="9 18" id="KW-0444">Lipid biosynthesis</keyword>
<name>A0A484HEU7_9BACT</name>
<evidence type="ECO:0000256" key="7">
    <source>
        <dbReference type="ARBA" id="ARBA00016139"/>
    </source>
</evidence>
<evidence type="ECO:0000256" key="2">
    <source>
        <dbReference type="ARBA" id="ARBA00004417"/>
    </source>
</evidence>
<keyword evidence="10" id="KW-0997">Cell inner membrane</keyword>
<keyword evidence="8" id="KW-1003">Cell membrane</keyword>
<evidence type="ECO:0000256" key="13">
    <source>
        <dbReference type="ARBA" id="ARBA00023136"/>
    </source>
</evidence>
<dbReference type="UniPathway" id="UPA00557">
    <property type="reaction ID" value="UER00613"/>
</dbReference>
<keyword evidence="13 19" id="KW-0472">Membrane</keyword>
<evidence type="ECO:0000256" key="15">
    <source>
        <dbReference type="ARBA" id="ARBA00023264"/>
    </source>
</evidence>
<evidence type="ECO:0000256" key="12">
    <source>
        <dbReference type="ARBA" id="ARBA00023098"/>
    </source>
</evidence>
<dbReference type="PANTHER" id="PTHR10434">
    <property type="entry name" value="1-ACYL-SN-GLYCEROL-3-PHOSPHATE ACYLTRANSFERASE"/>
    <property type="match status" value="1"/>
</dbReference>
<dbReference type="NCBIfam" id="TIGR00530">
    <property type="entry name" value="AGP_acyltrn"/>
    <property type="match status" value="1"/>
</dbReference>
<evidence type="ECO:0000259" key="20">
    <source>
        <dbReference type="SMART" id="SM00563"/>
    </source>
</evidence>
<organism evidence="21">
    <name type="scientific">uncultured Desulfobacteraceae bacterium</name>
    <dbReference type="NCBI Taxonomy" id="218296"/>
    <lineage>
        <taxon>Bacteria</taxon>
        <taxon>Pseudomonadati</taxon>
        <taxon>Thermodesulfobacteriota</taxon>
        <taxon>Desulfobacteria</taxon>
        <taxon>Desulfobacterales</taxon>
        <taxon>Desulfobacteraceae</taxon>
        <taxon>environmental samples</taxon>
    </lineage>
</organism>
<dbReference type="SUPFAM" id="SSF69593">
    <property type="entry name" value="Glycerol-3-phosphate (1)-acyltransferase"/>
    <property type="match status" value="1"/>
</dbReference>
<comment type="pathway">
    <text evidence="3">Phospholipid metabolism; CDP-diacylglycerol biosynthesis; CDP-diacylglycerol from sn-glycerol 3-phosphate: step 2/3.</text>
</comment>
<evidence type="ECO:0000256" key="1">
    <source>
        <dbReference type="ARBA" id="ARBA00001141"/>
    </source>
</evidence>
<sequence>MRFEGRPLDFVSGRTHMIRTFFIAAFTCVCTFVLGIATIISSFFTRTGNFPHLIARAWANAILFVSGVRVTVTGVSHIDPDKSYIYMPNHQGNFDIPVLLGRLPVQFRWLAKEEVFRIPIMGRGMRACGYISIDRSDRQSAFKSLERAVETIRDGTSVVIFPEGTRSVDGKLKSFKKGGFVIAADAGVPIVPVAIHDTWEIMPKKRFLIKPRDVLLEIRAPVDTTGYSRETKNELMEKIRRIIKERLDRGREKTS</sequence>
<dbReference type="EC" id="2.3.1.51" evidence="6 18"/>
<comment type="subcellular location">
    <subcellularLocation>
        <location evidence="2">Cell inner membrane</location>
        <topology evidence="2">Peripheral membrane protein</topology>
    </subcellularLocation>
</comment>
<evidence type="ECO:0000256" key="14">
    <source>
        <dbReference type="ARBA" id="ARBA00023209"/>
    </source>
</evidence>
<evidence type="ECO:0000256" key="19">
    <source>
        <dbReference type="SAM" id="Phobius"/>
    </source>
</evidence>
<protein>
    <recommendedName>
        <fullName evidence="7 18">1-acyl-sn-glycerol-3-phosphate acyltransferase</fullName>
        <ecNumber evidence="6 18">2.3.1.51</ecNumber>
    </recommendedName>
</protein>
<evidence type="ECO:0000256" key="18">
    <source>
        <dbReference type="RuleBase" id="RU361267"/>
    </source>
</evidence>
<keyword evidence="16 18" id="KW-0012">Acyltransferase</keyword>
<keyword evidence="19" id="KW-0812">Transmembrane</keyword>
<keyword evidence="14 18" id="KW-0594">Phospholipid biosynthesis</keyword>
<evidence type="ECO:0000256" key="10">
    <source>
        <dbReference type="ARBA" id="ARBA00022519"/>
    </source>
</evidence>
<dbReference type="GO" id="GO:0006654">
    <property type="term" value="P:phosphatidic acid biosynthetic process"/>
    <property type="evidence" value="ECO:0007669"/>
    <property type="project" value="TreeGrafter"/>
</dbReference>
<evidence type="ECO:0000313" key="21">
    <source>
        <dbReference type="EMBL" id="VEN73760.1"/>
    </source>
</evidence>
<comment type="domain">
    <text evidence="18">The HXXXXD motif is essential for acyltransferase activity and may constitute the binding site for the phosphate moiety of the glycerol-3-phosphate.</text>
</comment>
<dbReference type="GO" id="GO:0005886">
    <property type="term" value="C:plasma membrane"/>
    <property type="evidence" value="ECO:0007669"/>
    <property type="project" value="UniProtKB-SubCell"/>
</dbReference>
<keyword evidence="11 18" id="KW-0808">Transferase</keyword>
<keyword evidence="19" id="KW-1133">Transmembrane helix</keyword>
<comment type="pathway">
    <text evidence="4">Lipid metabolism.</text>
</comment>
<dbReference type="PANTHER" id="PTHR10434:SF59">
    <property type="entry name" value="1-ACYL-SN-GLYCEROL-3-PHOSPHATE ACYLTRANSFERASE"/>
    <property type="match status" value="1"/>
</dbReference>
<comment type="similarity">
    <text evidence="5 18">Belongs to the 1-acyl-sn-glycerol-3-phosphate acyltransferase family.</text>
</comment>
<dbReference type="GO" id="GO:0016024">
    <property type="term" value="P:CDP-diacylglycerol biosynthetic process"/>
    <property type="evidence" value="ECO:0007669"/>
    <property type="project" value="UniProtKB-UniPathway"/>
</dbReference>
<proteinExistence type="inferred from homology"/>
<comment type="function">
    <text evidence="17">Converts lysophosphatidic acid (LPA) into phosphatidic acid by incorporating acyl moiety at the 2 position.</text>
</comment>
<accession>A0A484HEU7</accession>
<evidence type="ECO:0000256" key="17">
    <source>
        <dbReference type="ARBA" id="ARBA00037183"/>
    </source>
</evidence>
<comment type="catalytic activity">
    <reaction evidence="1 18">
        <text>a 1-acyl-sn-glycero-3-phosphate + an acyl-CoA = a 1,2-diacyl-sn-glycero-3-phosphate + CoA</text>
        <dbReference type="Rhea" id="RHEA:19709"/>
        <dbReference type="ChEBI" id="CHEBI:57287"/>
        <dbReference type="ChEBI" id="CHEBI:57970"/>
        <dbReference type="ChEBI" id="CHEBI:58342"/>
        <dbReference type="ChEBI" id="CHEBI:58608"/>
        <dbReference type="EC" id="2.3.1.51"/>
    </reaction>
</comment>
<evidence type="ECO:0000256" key="5">
    <source>
        <dbReference type="ARBA" id="ARBA00008655"/>
    </source>
</evidence>
<reference evidence="21" key="1">
    <citation type="submission" date="2019-01" db="EMBL/GenBank/DDBJ databases">
        <authorList>
            <consortium name="Genoscope - CEA"/>
            <person name="William W."/>
        </authorList>
    </citation>
    <scope>NUCLEOTIDE SEQUENCE</scope>
    <source>
        <strain evidence="21">CR-1</strain>
    </source>
</reference>
<dbReference type="SMART" id="SM00563">
    <property type="entry name" value="PlsC"/>
    <property type="match status" value="1"/>
</dbReference>